<evidence type="ECO:0000313" key="1">
    <source>
        <dbReference type="EMBL" id="MUO43629.1"/>
    </source>
</evidence>
<keyword evidence="2" id="KW-1185">Reference proteome</keyword>
<organism evidence="1 2">
    <name type="scientific">Agrobacterium vitis</name>
    <name type="common">Rhizobium vitis</name>
    <dbReference type="NCBI Taxonomy" id="373"/>
    <lineage>
        <taxon>Bacteria</taxon>
        <taxon>Pseudomonadati</taxon>
        <taxon>Pseudomonadota</taxon>
        <taxon>Alphaproteobacteria</taxon>
        <taxon>Hyphomicrobiales</taxon>
        <taxon>Rhizobiaceae</taxon>
        <taxon>Rhizobium/Agrobacterium group</taxon>
        <taxon>Agrobacterium</taxon>
    </lineage>
</organism>
<sequence>MQQTDTLTPEDERDRAQMFALYQERGPQTETDLLSAGISKDSQQRNAAAVAYRVRLFDAT</sequence>
<proteinExistence type="predicted"/>
<gene>
    <name evidence="1" type="ORF">BBL17_017760</name>
</gene>
<dbReference type="EMBL" id="MBFE02000012">
    <property type="protein sequence ID" value="MUO43629.1"/>
    <property type="molecule type" value="Genomic_DNA"/>
</dbReference>
<accession>A0ABW9TLH8</accession>
<evidence type="ECO:0000313" key="2">
    <source>
        <dbReference type="Proteomes" id="UP000179454"/>
    </source>
</evidence>
<comment type="caution">
    <text evidence="1">The sequence shown here is derived from an EMBL/GenBank/DDBJ whole genome shotgun (WGS) entry which is preliminary data.</text>
</comment>
<dbReference type="RefSeq" id="WP_041698168.1">
    <property type="nucleotide sequence ID" value="NZ_MBFC02000012.1"/>
</dbReference>
<protein>
    <submittedName>
        <fullName evidence="1">Uncharacterized protein</fullName>
    </submittedName>
</protein>
<dbReference type="Proteomes" id="UP000179454">
    <property type="component" value="Unassembled WGS sequence"/>
</dbReference>
<name>A0ABW9TLH8_AGRVI</name>
<reference evidence="1" key="1">
    <citation type="submission" date="2019-11" db="EMBL/GenBank/DDBJ databases">
        <title>Whole-genome sequencing of Allorhizobium vitis.</title>
        <authorList>
            <person name="Gan H.M."/>
            <person name="Savka M.A."/>
        </authorList>
    </citation>
    <scope>NUCLEOTIDE SEQUENCE [LARGE SCALE GENOMIC DNA]</scope>
    <source>
        <strain evidence="1">T1/7</strain>
    </source>
</reference>